<dbReference type="RefSeq" id="WP_213493985.1">
    <property type="nucleotide sequence ID" value="NZ_CP074694.1"/>
</dbReference>
<keyword evidence="2" id="KW-0732">Signal</keyword>
<accession>A0A8E6EWG0</accession>
<feature type="region of interest" description="Disordered" evidence="1">
    <location>
        <begin position="47"/>
        <end position="87"/>
    </location>
</feature>
<evidence type="ECO:0000256" key="1">
    <source>
        <dbReference type="SAM" id="MobiDB-lite"/>
    </source>
</evidence>
<organism evidence="3 4">
    <name type="scientific">Telmatocola sphagniphila</name>
    <dbReference type="NCBI Taxonomy" id="1123043"/>
    <lineage>
        <taxon>Bacteria</taxon>
        <taxon>Pseudomonadati</taxon>
        <taxon>Planctomycetota</taxon>
        <taxon>Planctomycetia</taxon>
        <taxon>Gemmatales</taxon>
        <taxon>Gemmataceae</taxon>
    </lineage>
</organism>
<dbReference type="EMBL" id="CP074694">
    <property type="protein sequence ID" value="QVL30101.1"/>
    <property type="molecule type" value="Genomic_DNA"/>
</dbReference>
<dbReference type="InterPro" id="IPR011446">
    <property type="entry name" value="BBP7"/>
</dbReference>
<dbReference type="Pfam" id="PF07585">
    <property type="entry name" value="BBP7"/>
    <property type="match status" value="1"/>
</dbReference>
<keyword evidence="4" id="KW-1185">Reference proteome</keyword>
<proteinExistence type="predicted"/>
<sequence>MIVQAGNIPMLKNAFRAALALTLGLGATQVHAQNIVGGGASGMPTMSVPASNIQGMSGSSGVSGLSSPPNPFSSPSSGSSSITSGSTDTSRIYAGFEYLLWDIPNRSVRIPVGTVGDTNSLGVLNQPATSLLGGNSTNYGNWTPGMKLNFGVWYDDNHSYGSNLSFLWMFSQKSTYMAQSDGNGNPVISRPFFDTLFATEDVRLLSFPGANTGGYLTQSTVRMWGAEVNPLICSIFGDSTFNLSFLTGFKYLYFNETYNIRDSSNAIGPGSIFYLGNAFGAGYGTSVLDHVVAANHFYGWNLGLQFHGELSNFLFDVAGKVAIGANEEVVDIYGATTLLRNNVYVQGTPGGLLAQPSNSGSFDKFNFAVMPELNASIGYRIIPGVEIHLTYSLMYVSSFVRAPDQLLARQINSGIVPSSPNYGVGGSGPAPVTYLDRSDFTAQSIGINLTLSY</sequence>
<dbReference type="KEGG" id="tsph:KIH39_14665"/>
<evidence type="ECO:0000313" key="4">
    <source>
        <dbReference type="Proteomes" id="UP000676194"/>
    </source>
</evidence>
<name>A0A8E6EWG0_9BACT</name>
<protein>
    <submittedName>
        <fullName evidence="3">BBP7 family outer membrane beta-barrel protein</fullName>
    </submittedName>
</protein>
<feature type="compositionally biased region" description="Low complexity" evidence="1">
    <location>
        <begin position="55"/>
        <end position="87"/>
    </location>
</feature>
<dbReference type="Proteomes" id="UP000676194">
    <property type="component" value="Chromosome"/>
</dbReference>
<feature type="signal peptide" evidence="2">
    <location>
        <begin position="1"/>
        <end position="32"/>
    </location>
</feature>
<dbReference type="AlphaFoldDB" id="A0A8E6EWG0"/>
<evidence type="ECO:0000256" key="2">
    <source>
        <dbReference type="SAM" id="SignalP"/>
    </source>
</evidence>
<evidence type="ECO:0000313" key="3">
    <source>
        <dbReference type="EMBL" id="QVL30101.1"/>
    </source>
</evidence>
<gene>
    <name evidence="3" type="ORF">KIH39_14665</name>
</gene>
<reference evidence="3" key="1">
    <citation type="submission" date="2021-05" db="EMBL/GenBank/DDBJ databases">
        <title>Complete genome sequence of the cellulolytic planctomycete Telmatocola sphagniphila SP2T and characterization of the first cellulase from planctomycetes.</title>
        <authorList>
            <person name="Rakitin A.L."/>
            <person name="Beletsky A.V."/>
            <person name="Naumoff D.G."/>
            <person name="Kulichevskaya I.S."/>
            <person name="Mardanov A.V."/>
            <person name="Ravin N.V."/>
            <person name="Dedysh S.N."/>
        </authorList>
    </citation>
    <scope>NUCLEOTIDE SEQUENCE</scope>
    <source>
        <strain evidence="3">SP2T</strain>
    </source>
</reference>
<feature type="chain" id="PRO_5034650348" evidence="2">
    <location>
        <begin position="33"/>
        <end position="453"/>
    </location>
</feature>